<sequence length="208" mass="23778">MAAKHLWSCLKLFAESEICFLLVEAPRIEFVLKLWLAINDDAVHCLRWNAEQTAIFVDLGALGTAYMEAMFDTETELDFLRLLKHNGFQRGWPEANEPSGSTELVYRHSAFVMSNARRFREWFSVSRLRLEGSEEPWFWLQPHCLANEFRPQSLSDYLQPAKGEKTKAEGSEAATPQQCSSGTDPRTRLRLAVSVFLEDIVSSMLTDL</sequence>
<dbReference type="InterPro" id="IPR036390">
    <property type="entry name" value="WH_DNA-bd_sf"/>
</dbReference>
<evidence type="ECO:0000313" key="8">
    <source>
        <dbReference type="Proteomes" id="UP000075880"/>
    </source>
</evidence>
<feature type="region of interest" description="Disordered" evidence="5">
    <location>
        <begin position="160"/>
        <end position="184"/>
    </location>
</feature>
<dbReference type="SUPFAM" id="SSF46785">
    <property type="entry name" value="Winged helix' DNA-binding domain"/>
    <property type="match status" value="1"/>
</dbReference>
<proteinExistence type="inferred from homology"/>
<name>A0AAG5DV24_ANOAO</name>
<reference evidence="7" key="1">
    <citation type="submission" date="2024-04" db="UniProtKB">
        <authorList>
            <consortium name="EnsemblMetazoa"/>
        </authorList>
    </citation>
    <scope>IDENTIFICATION</scope>
    <source>
        <strain evidence="7">EBRO</strain>
    </source>
</reference>
<keyword evidence="4" id="KW-0539">Nucleus</keyword>
<dbReference type="Gene3D" id="1.10.10.10">
    <property type="entry name" value="Winged helix-like DNA-binding domain superfamily/Winged helix DNA-binding domain"/>
    <property type="match status" value="1"/>
</dbReference>
<dbReference type="GO" id="GO:0003700">
    <property type="term" value="F:DNA-binding transcription factor activity"/>
    <property type="evidence" value="ECO:0007669"/>
    <property type="project" value="InterPro"/>
</dbReference>
<dbReference type="InterPro" id="IPR036388">
    <property type="entry name" value="WH-like_DNA-bd_sf"/>
</dbReference>
<keyword evidence="8" id="KW-1185">Reference proteome</keyword>
<comment type="similarity">
    <text evidence="2">Belongs to the HSF family.</text>
</comment>
<dbReference type="EnsemblMetazoa" id="ENSAATROPT017305">
    <property type="protein sequence ID" value="ENSAATROPP015272"/>
    <property type="gene ID" value="ENSAATROPG014164"/>
</dbReference>
<evidence type="ECO:0000256" key="2">
    <source>
        <dbReference type="ARBA" id="ARBA00006403"/>
    </source>
</evidence>
<dbReference type="InterPro" id="IPR000232">
    <property type="entry name" value="HSF_DNA-bd"/>
</dbReference>
<evidence type="ECO:0000259" key="6">
    <source>
        <dbReference type="Pfam" id="PF00447"/>
    </source>
</evidence>
<dbReference type="GO" id="GO:0005634">
    <property type="term" value="C:nucleus"/>
    <property type="evidence" value="ECO:0007669"/>
    <property type="project" value="UniProtKB-SubCell"/>
</dbReference>
<protein>
    <recommendedName>
        <fullName evidence="6">HSF-type DNA-binding domain-containing protein</fullName>
    </recommendedName>
</protein>
<evidence type="ECO:0000256" key="3">
    <source>
        <dbReference type="ARBA" id="ARBA00023125"/>
    </source>
</evidence>
<evidence type="ECO:0000256" key="4">
    <source>
        <dbReference type="ARBA" id="ARBA00023242"/>
    </source>
</evidence>
<accession>A0AAG5DV24</accession>
<evidence type="ECO:0000256" key="1">
    <source>
        <dbReference type="ARBA" id="ARBA00004123"/>
    </source>
</evidence>
<evidence type="ECO:0000256" key="5">
    <source>
        <dbReference type="SAM" id="MobiDB-lite"/>
    </source>
</evidence>
<comment type="subcellular location">
    <subcellularLocation>
        <location evidence="1">Nucleus</location>
    </subcellularLocation>
</comment>
<organism evidence="7 8">
    <name type="scientific">Anopheles atroparvus</name>
    <name type="common">European mosquito</name>
    <dbReference type="NCBI Taxonomy" id="41427"/>
    <lineage>
        <taxon>Eukaryota</taxon>
        <taxon>Metazoa</taxon>
        <taxon>Ecdysozoa</taxon>
        <taxon>Arthropoda</taxon>
        <taxon>Hexapoda</taxon>
        <taxon>Insecta</taxon>
        <taxon>Pterygota</taxon>
        <taxon>Neoptera</taxon>
        <taxon>Endopterygota</taxon>
        <taxon>Diptera</taxon>
        <taxon>Nematocera</taxon>
        <taxon>Culicoidea</taxon>
        <taxon>Culicidae</taxon>
        <taxon>Anophelinae</taxon>
        <taxon>Anopheles</taxon>
    </lineage>
</organism>
<dbReference type="Proteomes" id="UP000075880">
    <property type="component" value="Unassembled WGS sequence"/>
</dbReference>
<dbReference type="AlphaFoldDB" id="A0AAG5DV24"/>
<keyword evidence="3" id="KW-0238">DNA-binding</keyword>
<evidence type="ECO:0000313" key="7">
    <source>
        <dbReference type="EnsemblMetazoa" id="ENSAATROPP015272"/>
    </source>
</evidence>
<feature type="domain" description="HSF-type DNA-binding" evidence="6">
    <location>
        <begin position="30"/>
        <end position="115"/>
    </location>
</feature>
<feature type="compositionally biased region" description="Polar residues" evidence="5">
    <location>
        <begin position="174"/>
        <end position="184"/>
    </location>
</feature>
<dbReference type="Pfam" id="PF00447">
    <property type="entry name" value="HSF_DNA-bind"/>
    <property type="match status" value="1"/>
</dbReference>
<dbReference type="GO" id="GO:0043565">
    <property type="term" value="F:sequence-specific DNA binding"/>
    <property type="evidence" value="ECO:0007669"/>
    <property type="project" value="InterPro"/>
</dbReference>